<dbReference type="Proteomes" id="UP000765509">
    <property type="component" value="Unassembled WGS sequence"/>
</dbReference>
<sequence length="123" mass="13907">MSDVEPKSPGQPLPSMSWRSNQAGETVQLLDKQLANNPRAKRDLNIKIQQLKTDPHIPKDQGFENIPNNIPSNWLAPEALVSLTEVERRVIKLQESVDLSLAIDKLIFMTRCPTVTQLSYMQT</sequence>
<dbReference type="EMBL" id="AVOT02041345">
    <property type="protein sequence ID" value="MBW0536651.1"/>
    <property type="molecule type" value="Genomic_DNA"/>
</dbReference>
<comment type="caution">
    <text evidence="2">The sequence shown here is derived from an EMBL/GenBank/DDBJ whole genome shotgun (WGS) entry which is preliminary data.</text>
</comment>
<organism evidence="2 3">
    <name type="scientific">Austropuccinia psidii MF-1</name>
    <dbReference type="NCBI Taxonomy" id="1389203"/>
    <lineage>
        <taxon>Eukaryota</taxon>
        <taxon>Fungi</taxon>
        <taxon>Dikarya</taxon>
        <taxon>Basidiomycota</taxon>
        <taxon>Pucciniomycotina</taxon>
        <taxon>Pucciniomycetes</taxon>
        <taxon>Pucciniales</taxon>
        <taxon>Sphaerophragmiaceae</taxon>
        <taxon>Austropuccinia</taxon>
    </lineage>
</organism>
<evidence type="ECO:0000313" key="2">
    <source>
        <dbReference type="EMBL" id="MBW0536651.1"/>
    </source>
</evidence>
<reference evidence="2" key="1">
    <citation type="submission" date="2021-03" db="EMBL/GenBank/DDBJ databases">
        <title>Draft genome sequence of rust myrtle Austropuccinia psidii MF-1, a brazilian biotype.</title>
        <authorList>
            <person name="Quecine M.C."/>
            <person name="Pachon D.M.R."/>
            <person name="Bonatelli M.L."/>
            <person name="Correr F.H."/>
            <person name="Franceschini L.M."/>
            <person name="Leite T.F."/>
            <person name="Margarido G.R.A."/>
            <person name="Almeida C.A."/>
            <person name="Ferrarezi J.A."/>
            <person name="Labate C.A."/>
        </authorList>
    </citation>
    <scope>NUCLEOTIDE SEQUENCE</scope>
    <source>
        <strain evidence="2">MF-1</strain>
    </source>
</reference>
<protein>
    <submittedName>
        <fullName evidence="2">Uncharacterized protein</fullName>
    </submittedName>
</protein>
<feature type="region of interest" description="Disordered" evidence="1">
    <location>
        <begin position="1"/>
        <end position="22"/>
    </location>
</feature>
<evidence type="ECO:0000313" key="3">
    <source>
        <dbReference type="Proteomes" id="UP000765509"/>
    </source>
</evidence>
<gene>
    <name evidence="2" type="ORF">O181_076366</name>
</gene>
<evidence type="ECO:0000256" key="1">
    <source>
        <dbReference type="SAM" id="MobiDB-lite"/>
    </source>
</evidence>
<keyword evidence="3" id="KW-1185">Reference proteome</keyword>
<proteinExistence type="predicted"/>
<dbReference type="AlphaFoldDB" id="A0A9Q3IB27"/>
<accession>A0A9Q3IB27</accession>
<name>A0A9Q3IB27_9BASI</name>